<reference evidence="2" key="1">
    <citation type="journal article" date="2023" name="Front. Plant Sci.">
        <title>Chromosomal-level genome assembly of Melastoma candidum provides insights into trichome evolution.</title>
        <authorList>
            <person name="Zhong Y."/>
            <person name="Wu W."/>
            <person name="Sun C."/>
            <person name="Zou P."/>
            <person name="Liu Y."/>
            <person name="Dai S."/>
            <person name="Zhou R."/>
        </authorList>
    </citation>
    <scope>NUCLEOTIDE SEQUENCE [LARGE SCALE GENOMIC DNA]</scope>
</reference>
<gene>
    <name evidence="1" type="ORF">MLD38_007447</name>
</gene>
<dbReference type="Proteomes" id="UP001057402">
    <property type="component" value="Chromosome 3"/>
</dbReference>
<proteinExistence type="predicted"/>
<evidence type="ECO:0000313" key="2">
    <source>
        <dbReference type="Proteomes" id="UP001057402"/>
    </source>
</evidence>
<keyword evidence="2" id="KW-1185">Reference proteome</keyword>
<comment type="caution">
    <text evidence="1">The sequence shown here is derived from an EMBL/GenBank/DDBJ whole genome shotgun (WGS) entry which is preliminary data.</text>
</comment>
<sequence length="1069" mass="117385">MGTKIQVKSNLLGHYSMRDLNNNSNLCSWPPYPGDAMLPNGHYYNGFLPRASSEVYPGYDKDMMKQTVLEHEAIFRKQVLELHRLYTKQKELMNEFKRKGIIKGRMPVETSLASSPLASQITREDVAKWHSRGVPLGNSSYYGPFVSGTEGIQSPVNSARVACTQAAEVPSPNGLGIKSLEILESARPSKVWKKMIDLQLPADEYIGDEQEVKGDRFPEVLTTPPKSYARVRSVADLNKPLEVDESSAYDPHGHGLARSSNLGSSNGISSSNSVINNDGRGWLSTLEAGDGKGKKSVHLDVVLQKSHVSKIATEQCQLGHSQERRGYGVDAAESDNNPESVVSSHYQFGSLSEAAKSRSTSIANFEWQGSCSFNQKMPSRNGPSLETTSSSYGRVPHPGPNQGASSEKQQLQSELPYQNGFYPGPLSSGPQEPPGRPFHMAYDEKHPQLSSSAVPSADRQVDLKSSALLNGPSSGSIVKDKKAEFHPNIPPWMRSEMGFRNEAAVRADLNSRESSVIQSSANYALNGFLTGSSSNLWEPSGQIHFYASCADNQHNRNYENRSWLSSSSGRCSAGQVDLNAAPLNGLSSALVIKDKITVDHPKIPPWLKRETVSRNEATVRAGSACTESRSIHSSSNHVLVQKNEEERGSEGNKNLSQCIASISCSSDTVPNRNDRGQCPSNQRILGFQIDSKSSFPQTDSCLHNSARGPFSRNSGNTVLDYDRKTRLLDINLPCDSVSDLAKPSSDAPLVTDRGCYVNAGHQIDLNSIFSEDETSAIPSVPSMTKRRIPEIDLEAPAVSDEFMCDPKIEEEISGKSCVDEGMRSAAEAIMAISLSTIQNGFYLDIITQLAGSMDDPLNWFADVAVMCLNDTEMRYGASPSKCGRSRFQDEESTSEEIDDFESMTLKLTEMTSEDYLPKPFIHEIPHEDEPVANSVSNRPRRGQARRGRQRRDFQRDILPGLASLSRHEVTEDLQTFGGLMRATGHVWQSGLTRRNSRNGGGRGRRQTTVTASQNAPNYNPRTLVQQSSPIEVAGVEDKSLTSWGKTTRRPRRQRCPSGNPPSSIPMMQS</sequence>
<evidence type="ECO:0000313" key="1">
    <source>
        <dbReference type="EMBL" id="KAI4381370.1"/>
    </source>
</evidence>
<dbReference type="EMBL" id="CM042882">
    <property type="protein sequence ID" value="KAI4381370.1"/>
    <property type="molecule type" value="Genomic_DNA"/>
</dbReference>
<accession>A0ACB9RR50</accession>
<organism evidence="1 2">
    <name type="scientific">Melastoma candidum</name>
    <dbReference type="NCBI Taxonomy" id="119954"/>
    <lineage>
        <taxon>Eukaryota</taxon>
        <taxon>Viridiplantae</taxon>
        <taxon>Streptophyta</taxon>
        <taxon>Embryophyta</taxon>
        <taxon>Tracheophyta</taxon>
        <taxon>Spermatophyta</taxon>
        <taxon>Magnoliopsida</taxon>
        <taxon>eudicotyledons</taxon>
        <taxon>Gunneridae</taxon>
        <taxon>Pentapetalae</taxon>
        <taxon>rosids</taxon>
        <taxon>malvids</taxon>
        <taxon>Myrtales</taxon>
        <taxon>Melastomataceae</taxon>
        <taxon>Melastomatoideae</taxon>
        <taxon>Melastomateae</taxon>
        <taxon>Melastoma</taxon>
    </lineage>
</organism>
<protein>
    <submittedName>
        <fullName evidence="1">Uncharacterized protein</fullName>
    </submittedName>
</protein>
<name>A0ACB9RR50_9MYRT</name>